<keyword evidence="15" id="KW-0436">Ligase</keyword>
<keyword evidence="4 13" id="KW-0479">Metal-binding</keyword>
<evidence type="ECO:0000259" key="14">
    <source>
        <dbReference type="PROSITE" id="PS50980"/>
    </source>
</evidence>
<reference evidence="15 16" key="1">
    <citation type="journal article" date="2018" name="Environ. Microbiol.">
        <title>Novel energy conservation strategies and behaviour of Pelotomaculum schinkii driving syntrophic propionate catabolism.</title>
        <authorList>
            <person name="Hidalgo-Ahumada C.A.P."/>
            <person name="Nobu M.K."/>
            <person name="Narihiro T."/>
            <person name="Tamaki H."/>
            <person name="Liu W.T."/>
            <person name="Kamagata Y."/>
            <person name="Stams A.J.M."/>
            <person name="Imachi H."/>
            <person name="Sousa D.Z."/>
        </authorList>
    </citation>
    <scope>NUCLEOTIDE SEQUENCE [LARGE SCALE GENOMIC DNA]</scope>
    <source>
        <strain evidence="15 16">HH</strain>
    </source>
</reference>
<sequence length="283" mass="31034">MVLEFFRKQKYIAVQPEPVSRDIPEGIWVKCSRCNEIIFSKELDKNCKVCQKCGFHFRASAYERIAMTLDEGTFKEMDTDMLPVNPFKSAEYEEKLQAARKKSGLNEAVVTGEGALQGFQVVIVVMDSNYMMASMGTVAGEKIARAIEAAAEGQKPLIIFSASGGARMQEGILSLMQMAKTVAALDKLEKAGQLYISVLTDPTTGGVSASFAALGDIIIAEPGALIGFAGQRVIEQTIRQKLPEGFQRAEFLKSHGFVDMIVARTELKSTLAKILELHLRGEK</sequence>
<keyword evidence="8 13" id="KW-0862">Zinc</keyword>
<feature type="binding site" evidence="13">
    <location>
        <position position="50"/>
    </location>
    <ligand>
        <name>Zn(2+)</name>
        <dbReference type="ChEBI" id="CHEBI:29105"/>
    </ligand>
</feature>
<gene>
    <name evidence="13 15" type="primary">accD</name>
    <name evidence="15" type="ORF">Psch_03571</name>
</gene>
<dbReference type="InterPro" id="IPR000438">
    <property type="entry name" value="Acetyl_CoA_COase_Trfase_b_su"/>
</dbReference>
<dbReference type="PRINTS" id="PR01070">
    <property type="entry name" value="ACCCTRFRASEB"/>
</dbReference>
<comment type="pathway">
    <text evidence="13">Lipid metabolism; malonyl-CoA biosynthesis; malonyl-CoA from acetyl-CoA: step 1/1.</text>
</comment>
<dbReference type="InterPro" id="IPR034733">
    <property type="entry name" value="AcCoA_carboxyl_beta"/>
</dbReference>
<dbReference type="HAMAP" id="MF_01395">
    <property type="entry name" value="AcetylCoA_CT_beta"/>
    <property type="match status" value="1"/>
</dbReference>
<feature type="binding site" evidence="13">
    <location>
        <position position="53"/>
    </location>
    <ligand>
        <name>Zn(2+)</name>
        <dbReference type="ChEBI" id="CHEBI:29105"/>
    </ligand>
</feature>
<keyword evidence="2 13" id="KW-0444">Lipid biosynthesis</keyword>
<comment type="caution">
    <text evidence="15">The sequence shown here is derived from an EMBL/GenBank/DDBJ whole genome shotgun (WGS) entry which is preliminary data.</text>
</comment>
<comment type="catalytic activity">
    <reaction evidence="13">
        <text>N(6)-carboxybiotinyl-L-lysyl-[protein] + acetyl-CoA = N(6)-biotinyl-L-lysyl-[protein] + malonyl-CoA</text>
        <dbReference type="Rhea" id="RHEA:54728"/>
        <dbReference type="Rhea" id="RHEA-COMP:10505"/>
        <dbReference type="Rhea" id="RHEA-COMP:10506"/>
        <dbReference type="ChEBI" id="CHEBI:57288"/>
        <dbReference type="ChEBI" id="CHEBI:57384"/>
        <dbReference type="ChEBI" id="CHEBI:83144"/>
        <dbReference type="ChEBI" id="CHEBI:83145"/>
        <dbReference type="EC" id="2.1.3.15"/>
    </reaction>
</comment>
<evidence type="ECO:0000256" key="2">
    <source>
        <dbReference type="ARBA" id="ARBA00022516"/>
    </source>
</evidence>
<evidence type="ECO:0000256" key="7">
    <source>
        <dbReference type="ARBA" id="ARBA00022832"/>
    </source>
</evidence>
<evidence type="ECO:0000256" key="12">
    <source>
        <dbReference type="ARBA" id="ARBA00025280"/>
    </source>
</evidence>
<evidence type="ECO:0000256" key="5">
    <source>
        <dbReference type="ARBA" id="ARBA00022741"/>
    </source>
</evidence>
<dbReference type="PANTHER" id="PTHR42995">
    <property type="entry name" value="ACETYL-COENZYME A CARBOXYLASE CARBOXYL TRANSFERASE SUBUNIT BETA, CHLOROPLASTIC"/>
    <property type="match status" value="1"/>
</dbReference>
<dbReference type="PROSITE" id="PS50980">
    <property type="entry name" value="COA_CT_NTER"/>
    <property type="match status" value="1"/>
</dbReference>
<dbReference type="NCBIfam" id="TIGR00515">
    <property type="entry name" value="accD"/>
    <property type="match status" value="1"/>
</dbReference>
<evidence type="ECO:0000256" key="6">
    <source>
        <dbReference type="ARBA" id="ARBA00022771"/>
    </source>
</evidence>
<evidence type="ECO:0000256" key="9">
    <source>
        <dbReference type="ARBA" id="ARBA00022840"/>
    </source>
</evidence>
<evidence type="ECO:0000313" key="15">
    <source>
        <dbReference type="EMBL" id="TEB04809.1"/>
    </source>
</evidence>
<dbReference type="UniPathway" id="UPA00655">
    <property type="reaction ID" value="UER00711"/>
</dbReference>
<comment type="similarity">
    <text evidence="13">Belongs to the AccD/PCCB family.</text>
</comment>
<feature type="binding site" evidence="13">
    <location>
        <position position="34"/>
    </location>
    <ligand>
        <name>Zn(2+)</name>
        <dbReference type="ChEBI" id="CHEBI:29105"/>
    </ligand>
</feature>
<dbReference type="GO" id="GO:0009317">
    <property type="term" value="C:acetyl-CoA carboxylase complex"/>
    <property type="evidence" value="ECO:0007669"/>
    <property type="project" value="InterPro"/>
</dbReference>
<comment type="cofactor">
    <cofactor evidence="13">
        <name>Zn(2+)</name>
        <dbReference type="ChEBI" id="CHEBI:29105"/>
    </cofactor>
    <text evidence="13">Binds 1 zinc ion per subunit.</text>
</comment>
<dbReference type="Proteomes" id="UP000298324">
    <property type="component" value="Unassembled WGS sequence"/>
</dbReference>
<feature type="zinc finger region" description="C4-type" evidence="13">
    <location>
        <begin position="31"/>
        <end position="53"/>
    </location>
</feature>
<keyword evidence="3 13" id="KW-0808">Transferase</keyword>
<evidence type="ECO:0000256" key="11">
    <source>
        <dbReference type="ARBA" id="ARBA00023160"/>
    </source>
</evidence>
<evidence type="ECO:0000256" key="4">
    <source>
        <dbReference type="ARBA" id="ARBA00022723"/>
    </source>
</evidence>
<keyword evidence="6 13" id="KW-0863">Zinc-finger</keyword>
<name>A0A4Y7R7V6_9FIRM</name>
<keyword evidence="13" id="KW-0963">Cytoplasm</keyword>
<dbReference type="Pfam" id="PF01039">
    <property type="entry name" value="Carboxyl_trans"/>
    <property type="match status" value="1"/>
</dbReference>
<dbReference type="InterPro" id="IPR029045">
    <property type="entry name" value="ClpP/crotonase-like_dom_sf"/>
</dbReference>
<dbReference type="InterPro" id="IPR041010">
    <property type="entry name" value="Znf-ACC"/>
</dbReference>
<dbReference type="PANTHER" id="PTHR42995:SF5">
    <property type="entry name" value="ACETYL-COENZYME A CARBOXYLASE CARBOXYL TRANSFERASE SUBUNIT BETA, CHLOROPLASTIC"/>
    <property type="match status" value="1"/>
</dbReference>
<evidence type="ECO:0000256" key="8">
    <source>
        <dbReference type="ARBA" id="ARBA00022833"/>
    </source>
</evidence>
<comment type="function">
    <text evidence="12 13">Component of the acetyl coenzyme A carboxylase (ACC) complex. Biotin carboxylase (BC) catalyzes the carboxylation of biotin on its carrier protein (BCCP) and then the CO(2) group is transferred by the transcarboxylase to acetyl-CoA to form malonyl-CoA.</text>
</comment>
<evidence type="ECO:0000256" key="1">
    <source>
        <dbReference type="ARBA" id="ARBA00004496"/>
    </source>
</evidence>
<evidence type="ECO:0000256" key="10">
    <source>
        <dbReference type="ARBA" id="ARBA00023098"/>
    </source>
</evidence>
<keyword evidence="9 13" id="KW-0067">ATP-binding</keyword>
<dbReference type="InterPro" id="IPR011762">
    <property type="entry name" value="COA_CT_N"/>
</dbReference>
<evidence type="ECO:0000256" key="13">
    <source>
        <dbReference type="HAMAP-Rule" id="MF_01395"/>
    </source>
</evidence>
<proteinExistence type="inferred from homology"/>
<feature type="binding site" evidence="13">
    <location>
        <position position="31"/>
    </location>
    <ligand>
        <name>Zn(2+)</name>
        <dbReference type="ChEBI" id="CHEBI:29105"/>
    </ligand>
</feature>
<dbReference type="GO" id="GO:2001295">
    <property type="term" value="P:malonyl-CoA biosynthetic process"/>
    <property type="evidence" value="ECO:0007669"/>
    <property type="project" value="UniProtKB-UniRule"/>
</dbReference>
<dbReference type="EC" id="2.1.3.15" evidence="13"/>
<accession>A0A4Y7R7V6</accession>
<dbReference type="Gene3D" id="3.90.226.10">
    <property type="entry name" value="2-enoyl-CoA Hydratase, Chain A, domain 1"/>
    <property type="match status" value="1"/>
</dbReference>
<dbReference type="GO" id="GO:0006633">
    <property type="term" value="P:fatty acid biosynthetic process"/>
    <property type="evidence" value="ECO:0007669"/>
    <property type="project" value="UniProtKB-KW"/>
</dbReference>
<comment type="subcellular location">
    <subcellularLocation>
        <location evidence="1 13">Cytoplasm</location>
    </subcellularLocation>
</comment>
<dbReference type="RefSeq" id="WP_190259128.1">
    <property type="nucleotide sequence ID" value="NZ_QFGA01000003.1"/>
</dbReference>
<keyword evidence="5 13" id="KW-0547">Nucleotide-binding</keyword>
<evidence type="ECO:0000256" key="3">
    <source>
        <dbReference type="ARBA" id="ARBA00022679"/>
    </source>
</evidence>
<organism evidence="15 16">
    <name type="scientific">Pelotomaculum schinkii</name>
    <dbReference type="NCBI Taxonomy" id="78350"/>
    <lineage>
        <taxon>Bacteria</taxon>
        <taxon>Bacillati</taxon>
        <taxon>Bacillota</taxon>
        <taxon>Clostridia</taxon>
        <taxon>Eubacteriales</taxon>
        <taxon>Desulfotomaculaceae</taxon>
        <taxon>Pelotomaculum</taxon>
    </lineage>
</organism>
<comment type="subunit">
    <text evidence="13">Acetyl-CoA carboxylase is a heterohexamer composed of biotin carboxyl carrier protein (AccB), biotin carboxylase (AccC) and two subunits each of ACCase subunit alpha (AccA) and ACCase subunit beta (AccD).</text>
</comment>
<protein>
    <recommendedName>
        <fullName evidence="13">Acetyl-coenzyme A carboxylase carboxyl transferase subunit beta</fullName>
        <shortName evidence="13">ACCase subunit beta</shortName>
        <shortName evidence="13">Acetyl-CoA carboxylase carboxyltransferase subunit beta</shortName>
        <ecNumber evidence="13">2.1.3.15</ecNumber>
    </recommendedName>
</protein>
<dbReference type="AlphaFoldDB" id="A0A4Y7R7V6"/>
<keyword evidence="7 13" id="KW-0276">Fatty acid metabolism</keyword>
<dbReference type="GO" id="GO:0016743">
    <property type="term" value="F:carboxyl- or carbamoyltransferase activity"/>
    <property type="evidence" value="ECO:0007669"/>
    <property type="project" value="UniProtKB-UniRule"/>
</dbReference>
<dbReference type="GO" id="GO:0003989">
    <property type="term" value="F:acetyl-CoA carboxylase activity"/>
    <property type="evidence" value="ECO:0007669"/>
    <property type="project" value="InterPro"/>
</dbReference>
<feature type="domain" description="CoA carboxyltransferase N-terminal" evidence="14">
    <location>
        <begin position="27"/>
        <end position="283"/>
    </location>
</feature>
<dbReference type="GO" id="GO:0008270">
    <property type="term" value="F:zinc ion binding"/>
    <property type="evidence" value="ECO:0007669"/>
    <property type="project" value="UniProtKB-UniRule"/>
</dbReference>
<dbReference type="SUPFAM" id="SSF52096">
    <property type="entry name" value="ClpP/crotonase"/>
    <property type="match status" value="1"/>
</dbReference>
<dbReference type="Pfam" id="PF17848">
    <property type="entry name" value="Zn_ribbon_ACC"/>
    <property type="match status" value="1"/>
</dbReference>
<keyword evidence="16" id="KW-1185">Reference proteome</keyword>
<keyword evidence="11 13" id="KW-0275">Fatty acid biosynthesis</keyword>
<dbReference type="GO" id="GO:0005524">
    <property type="term" value="F:ATP binding"/>
    <property type="evidence" value="ECO:0007669"/>
    <property type="project" value="UniProtKB-KW"/>
</dbReference>
<evidence type="ECO:0000313" key="16">
    <source>
        <dbReference type="Proteomes" id="UP000298324"/>
    </source>
</evidence>
<keyword evidence="10 13" id="KW-0443">Lipid metabolism</keyword>
<dbReference type="EMBL" id="QFGA01000003">
    <property type="protein sequence ID" value="TEB04809.1"/>
    <property type="molecule type" value="Genomic_DNA"/>
</dbReference>